<dbReference type="GeneID" id="106664533"/>
<dbReference type="GO" id="GO:0000976">
    <property type="term" value="F:transcription cis-regulatory region binding"/>
    <property type="evidence" value="ECO:0007669"/>
    <property type="project" value="TreeGrafter"/>
</dbReference>
<keyword evidence="1" id="KW-0677">Repeat</keyword>
<dbReference type="KEGG" id="clec:106664533"/>
<evidence type="ECO:0000256" key="4">
    <source>
        <dbReference type="SAM" id="Coils"/>
    </source>
</evidence>
<feature type="repeat" description="ANK" evidence="3">
    <location>
        <begin position="81"/>
        <end position="113"/>
    </location>
</feature>
<reference evidence="5" key="1">
    <citation type="submission" date="2022-01" db="UniProtKB">
        <authorList>
            <consortium name="EnsemblMetazoa"/>
        </authorList>
    </citation>
    <scope>IDENTIFICATION</scope>
</reference>
<dbReference type="PROSITE" id="PS50297">
    <property type="entry name" value="ANK_REP_REGION"/>
    <property type="match status" value="3"/>
</dbReference>
<organism evidence="5 6">
    <name type="scientific">Cimex lectularius</name>
    <name type="common">Bed bug</name>
    <name type="synonym">Acanthia lectularia</name>
    <dbReference type="NCBI Taxonomy" id="79782"/>
    <lineage>
        <taxon>Eukaryota</taxon>
        <taxon>Metazoa</taxon>
        <taxon>Ecdysozoa</taxon>
        <taxon>Arthropoda</taxon>
        <taxon>Hexapoda</taxon>
        <taxon>Insecta</taxon>
        <taxon>Pterygota</taxon>
        <taxon>Neoptera</taxon>
        <taxon>Paraneoptera</taxon>
        <taxon>Hemiptera</taxon>
        <taxon>Heteroptera</taxon>
        <taxon>Panheteroptera</taxon>
        <taxon>Cimicomorpha</taxon>
        <taxon>Cimicidae</taxon>
        <taxon>Cimex</taxon>
    </lineage>
</organism>
<proteinExistence type="predicted"/>
<feature type="repeat" description="ANK" evidence="3">
    <location>
        <begin position="114"/>
        <end position="146"/>
    </location>
</feature>
<keyword evidence="4" id="KW-0175">Coiled coil</keyword>
<keyword evidence="6" id="KW-1185">Reference proteome</keyword>
<dbReference type="AlphaFoldDB" id="A0A8I6RI20"/>
<dbReference type="InterPro" id="IPR002110">
    <property type="entry name" value="Ankyrin_rpt"/>
</dbReference>
<accession>A0A8I6RI20</accession>
<dbReference type="RefSeq" id="XP_014245829.1">
    <property type="nucleotide sequence ID" value="XM_014390343.2"/>
</dbReference>
<keyword evidence="2 3" id="KW-0040">ANK repeat</keyword>
<dbReference type="Gene3D" id="1.25.40.20">
    <property type="entry name" value="Ankyrin repeat-containing domain"/>
    <property type="match status" value="1"/>
</dbReference>
<dbReference type="Pfam" id="PF00023">
    <property type="entry name" value="Ank"/>
    <property type="match status" value="1"/>
</dbReference>
<evidence type="ECO:0000313" key="5">
    <source>
        <dbReference type="EnsemblMetazoa" id="XP_014245827.1"/>
    </source>
</evidence>
<dbReference type="PANTHER" id="PTHR24193">
    <property type="entry name" value="ANKYRIN REPEAT PROTEIN"/>
    <property type="match status" value="1"/>
</dbReference>
<dbReference type="PROSITE" id="PS50088">
    <property type="entry name" value="ANK_REPEAT"/>
    <property type="match status" value="3"/>
</dbReference>
<feature type="coiled-coil region" evidence="4">
    <location>
        <begin position="423"/>
        <end position="460"/>
    </location>
</feature>
<dbReference type="CTD" id="38055"/>
<dbReference type="InterPro" id="IPR036770">
    <property type="entry name" value="Ankyrin_rpt-contain_sf"/>
</dbReference>
<evidence type="ECO:0000256" key="2">
    <source>
        <dbReference type="ARBA" id="ARBA00023043"/>
    </source>
</evidence>
<evidence type="ECO:0000256" key="1">
    <source>
        <dbReference type="ARBA" id="ARBA00022737"/>
    </source>
</evidence>
<evidence type="ECO:0000256" key="3">
    <source>
        <dbReference type="PROSITE-ProRule" id="PRU00023"/>
    </source>
</evidence>
<dbReference type="EnsemblMetazoa" id="XM_024226075.1">
    <property type="protein sequence ID" value="XP_024081843.1"/>
    <property type="gene ID" value="LOC106664533"/>
</dbReference>
<dbReference type="PANTHER" id="PTHR24193:SF128">
    <property type="entry name" value="GA-BINDING PROTEIN SUBUNIT BETA-1"/>
    <property type="match status" value="1"/>
</dbReference>
<dbReference type="GO" id="GO:0005634">
    <property type="term" value="C:nucleus"/>
    <property type="evidence" value="ECO:0007669"/>
    <property type="project" value="TreeGrafter"/>
</dbReference>
<feature type="repeat" description="ANK" evidence="3">
    <location>
        <begin position="147"/>
        <end position="179"/>
    </location>
</feature>
<dbReference type="PRINTS" id="PR01415">
    <property type="entry name" value="ANKYRIN"/>
</dbReference>
<dbReference type="EnsemblMetazoa" id="XM_014390343.2">
    <property type="protein sequence ID" value="XP_014245829.1"/>
    <property type="gene ID" value="LOC106664533"/>
</dbReference>
<name>A0A8I6RI20_CIMLE</name>
<dbReference type="RefSeq" id="XP_014245827.1">
    <property type="nucleotide sequence ID" value="XM_014390341.2"/>
</dbReference>
<dbReference type="OrthoDB" id="341259at2759"/>
<dbReference type="InterPro" id="IPR050663">
    <property type="entry name" value="Ankyrin-SOCS_Box"/>
</dbReference>
<sequence length="466" mass="51732">MHIAMSEETTIQVNIIGKSEDLMEFDDTNPQVFSLSTPKVGSKDCSLMKLGKQLLIKAKEGEAEEVRNLMSIGAPFTADLVGTSPLHWAVYYNHIEVTELLLKAGISRDARNKVDRTPSHIAAHKGFTIILRLLLAYGADVNCKDMLRMTPLHWAAQGGSVGCVQLLLDYGCDVNCVNKFDKTPLDIAKDNNHLEVVQLIELVSAEDPTTRMAKVTHFKEGSKIIALKKAKLIDNVNDSVGVKNKTSPSKKNRVGIIVTKPNPTTGVQSTLELIRDCETSDLPDCSKTVNKPIPLLNFPLTTAAENPEPPDKKVPLIIRDDGKLFLNSFKLGTNNDPKFIQRNGAKFVTTPKLVPANYPINPSYNEVNKGPKKIIKINATQLINMTKEKKLCITSRNSYVQNIQLFNGILTPGIKAYVEHKIRAKLQAAVKEAEVIRKNLEVKEKEIESYKHQLENLSRLGSLLMH</sequence>
<dbReference type="GO" id="GO:0045944">
    <property type="term" value="P:positive regulation of transcription by RNA polymerase II"/>
    <property type="evidence" value="ECO:0007669"/>
    <property type="project" value="TreeGrafter"/>
</dbReference>
<dbReference type="OMA" id="AFNNHIE"/>
<dbReference type="Pfam" id="PF12796">
    <property type="entry name" value="Ank_2"/>
    <property type="match status" value="1"/>
</dbReference>
<dbReference type="SUPFAM" id="SSF48403">
    <property type="entry name" value="Ankyrin repeat"/>
    <property type="match status" value="1"/>
</dbReference>
<dbReference type="EnsemblMetazoa" id="XM_014390341.2">
    <property type="protein sequence ID" value="XP_014245827.1"/>
    <property type="gene ID" value="LOC106664533"/>
</dbReference>
<dbReference type="SMART" id="SM00248">
    <property type="entry name" value="ANK"/>
    <property type="match status" value="4"/>
</dbReference>
<evidence type="ECO:0000313" key="6">
    <source>
        <dbReference type="Proteomes" id="UP000494040"/>
    </source>
</evidence>
<dbReference type="RefSeq" id="XP_024081843.1">
    <property type="nucleotide sequence ID" value="XM_024226075.1"/>
</dbReference>
<dbReference type="Proteomes" id="UP000494040">
    <property type="component" value="Unassembled WGS sequence"/>
</dbReference>
<protein>
    <submittedName>
        <fullName evidence="5">Uncharacterized protein</fullName>
    </submittedName>
</protein>